<evidence type="ECO:0000313" key="4">
    <source>
        <dbReference type="Proteomes" id="UP000030765"/>
    </source>
</evidence>
<evidence type="ECO:0000256" key="1">
    <source>
        <dbReference type="SAM" id="MobiDB-lite"/>
    </source>
</evidence>
<dbReference type="EnsemblMetazoa" id="ASIC002454-RA">
    <property type="protein sequence ID" value="ASIC002454-PA"/>
    <property type="gene ID" value="ASIC002454"/>
</dbReference>
<proteinExistence type="predicted"/>
<dbReference type="Proteomes" id="UP000030765">
    <property type="component" value="Unassembled WGS sequence"/>
</dbReference>
<sequence>MDPSEMVRDIVGFVAPVAVINPPIRTAPASTTPLTETVCGYNVNIGVLEPATFNLPSLFVLPPPPQLPLSSSSHHEARNVETASNPVLSLLTPSPPLQPSVPSSSSPASHREVRDEETATTPAWRVRYATPPGETREEQKKRLKRKRSAEAYYRRLAIRNPPTSHPATLQPLVASASASSSSLHQEMCNADISRYASPLKETSVAQKKRLTWRHQALYYYGRL</sequence>
<dbReference type="AlphaFoldDB" id="A0A084VCA8"/>
<reference evidence="3" key="2">
    <citation type="submission" date="2020-05" db="UniProtKB">
        <authorList>
            <consortium name="EnsemblMetazoa"/>
        </authorList>
    </citation>
    <scope>IDENTIFICATION</scope>
</reference>
<name>A0A084VCA8_ANOSI</name>
<organism evidence="2">
    <name type="scientific">Anopheles sinensis</name>
    <name type="common">Mosquito</name>
    <dbReference type="NCBI Taxonomy" id="74873"/>
    <lineage>
        <taxon>Eukaryota</taxon>
        <taxon>Metazoa</taxon>
        <taxon>Ecdysozoa</taxon>
        <taxon>Arthropoda</taxon>
        <taxon>Hexapoda</taxon>
        <taxon>Insecta</taxon>
        <taxon>Pterygota</taxon>
        <taxon>Neoptera</taxon>
        <taxon>Endopterygota</taxon>
        <taxon>Diptera</taxon>
        <taxon>Nematocera</taxon>
        <taxon>Culicoidea</taxon>
        <taxon>Culicidae</taxon>
        <taxon>Anophelinae</taxon>
        <taxon>Anopheles</taxon>
    </lineage>
</organism>
<reference evidence="2 4" key="1">
    <citation type="journal article" date="2014" name="BMC Genomics">
        <title>Genome sequence of Anopheles sinensis provides insight into genetics basis of mosquito competence for malaria parasites.</title>
        <authorList>
            <person name="Zhou D."/>
            <person name="Zhang D."/>
            <person name="Ding G."/>
            <person name="Shi L."/>
            <person name="Hou Q."/>
            <person name="Ye Y."/>
            <person name="Xu Y."/>
            <person name="Zhou H."/>
            <person name="Xiong C."/>
            <person name="Li S."/>
            <person name="Yu J."/>
            <person name="Hong S."/>
            <person name="Yu X."/>
            <person name="Zou P."/>
            <person name="Chen C."/>
            <person name="Chang X."/>
            <person name="Wang W."/>
            <person name="Lv Y."/>
            <person name="Sun Y."/>
            <person name="Ma L."/>
            <person name="Shen B."/>
            <person name="Zhu C."/>
        </authorList>
    </citation>
    <scope>NUCLEOTIDE SEQUENCE [LARGE SCALE GENOMIC DNA]</scope>
</reference>
<dbReference type="EMBL" id="KE524591">
    <property type="protein sequence ID" value="KFB35602.1"/>
    <property type="molecule type" value="Genomic_DNA"/>
</dbReference>
<keyword evidence="4" id="KW-1185">Reference proteome</keyword>
<feature type="region of interest" description="Disordered" evidence="1">
    <location>
        <begin position="87"/>
        <end position="147"/>
    </location>
</feature>
<accession>A0A084VCA8</accession>
<evidence type="ECO:0000313" key="3">
    <source>
        <dbReference type="EnsemblMetazoa" id="ASIC002454-PA"/>
    </source>
</evidence>
<gene>
    <name evidence="2" type="ORF">ZHAS_00002454</name>
</gene>
<evidence type="ECO:0000313" key="2">
    <source>
        <dbReference type="EMBL" id="KFB35602.1"/>
    </source>
</evidence>
<dbReference type="EMBL" id="ATLV01010631">
    <property type="status" value="NOT_ANNOTATED_CDS"/>
    <property type="molecule type" value="Genomic_DNA"/>
</dbReference>
<protein>
    <submittedName>
        <fullName evidence="2 3">Uncharacterized protein</fullName>
    </submittedName>
</protein>
<dbReference type="VEuPathDB" id="VectorBase:ASIC002454"/>